<dbReference type="InterPro" id="IPR036465">
    <property type="entry name" value="vWFA_dom_sf"/>
</dbReference>
<organism evidence="2 3">
    <name type="scientific">Desulfobulbus propionicus (strain ATCC 33891 / DSM 2032 / VKM B-1956 / 1pr3)</name>
    <dbReference type="NCBI Taxonomy" id="577650"/>
    <lineage>
        <taxon>Bacteria</taxon>
        <taxon>Pseudomonadati</taxon>
        <taxon>Thermodesulfobacteriota</taxon>
        <taxon>Desulfobulbia</taxon>
        <taxon>Desulfobulbales</taxon>
        <taxon>Desulfobulbaceae</taxon>
        <taxon>Desulfobulbus</taxon>
    </lineage>
</organism>
<evidence type="ECO:0000313" key="2">
    <source>
        <dbReference type="EMBL" id="ADW16608.1"/>
    </source>
</evidence>
<gene>
    <name evidence="2" type="ordered locus">Despr_0427</name>
</gene>
<dbReference type="Gene3D" id="3.40.50.410">
    <property type="entry name" value="von Willebrand factor, type A domain"/>
    <property type="match status" value="1"/>
</dbReference>
<dbReference type="AlphaFoldDB" id="A0A7U3YJM0"/>
<keyword evidence="3" id="KW-1185">Reference proteome</keyword>
<dbReference type="SUPFAM" id="SSF53300">
    <property type="entry name" value="vWA-like"/>
    <property type="match status" value="1"/>
</dbReference>
<evidence type="ECO:0000259" key="1">
    <source>
        <dbReference type="SMART" id="SM00327"/>
    </source>
</evidence>
<evidence type="ECO:0000313" key="3">
    <source>
        <dbReference type="Proteomes" id="UP000006365"/>
    </source>
</evidence>
<proteinExistence type="predicted"/>
<dbReference type="Pfam" id="PF13519">
    <property type="entry name" value="VWA_2"/>
    <property type="match status" value="1"/>
</dbReference>
<dbReference type="InterPro" id="IPR002035">
    <property type="entry name" value="VWF_A"/>
</dbReference>
<feature type="domain" description="VWFA" evidence="1">
    <location>
        <begin position="117"/>
        <end position="304"/>
    </location>
</feature>
<dbReference type="SMART" id="SM00327">
    <property type="entry name" value="VWA"/>
    <property type="match status" value="1"/>
</dbReference>
<sequence length="393" mass="43270">MQCSDRTEELKMKWWQKLQPVAAELIILALVLAAVLAANLGHAATAGGPAQGYGLKIFRVESGLYPFVHVYMRTFDQEMNPLVNLNVLNIGVMVEGRAYDPRKKQYVIQPLRNREEATRSILVLDTNKMLKGQDFEAMIRAAARFIDAKRPQDQVALIALDNSGEGYTVLSNFDREPGILGRRLADLQPRGDKTRLYDGVAAAMQMAGGAVGGDSSSEVEYIVSTSIIVLGSGRDDDSAISRSDLMTRISSLKIPVPIYSLCFTGPEGKDQRNLQALSKNSFGKYYSIGGAYDTITRNIEDIQNIMQSDYVLTFRAYIPVDGGRHNVKIGVEYPTGSGIMYYDASVFEAIEPPTFPRIIEAQQKLDKAIPALKDEELYLKNPYAPAAVPGGKS</sequence>
<dbReference type="Proteomes" id="UP000006365">
    <property type="component" value="Chromosome"/>
</dbReference>
<protein>
    <submittedName>
        <fullName evidence="2">von Willebrand factor type A</fullName>
    </submittedName>
</protein>
<dbReference type="EMBL" id="CP002364">
    <property type="protein sequence ID" value="ADW16608.1"/>
    <property type="molecule type" value="Genomic_DNA"/>
</dbReference>
<dbReference type="KEGG" id="dpr:Despr_0427"/>
<name>A0A7U3YJM0_DESPD</name>
<reference evidence="2 3" key="1">
    <citation type="journal article" date="2011" name="Stand. Genomic Sci.">
        <title>Complete genome sequence of Desulfobulbus propionicus type strain (1pr3).</title>
        <authorList>
            <person name="Pagani I."/>
            <person name="Lapidus A."/>
            <person name="Nolan M."/>
            <person name="Lucas S."/>
            <person name="Hammon N."/>
            <person name="Deshpande S."/>
            <person name="Cheng J.F."/>
            <person name="Chertkov O."/>
            <person name="Davenport K."/>
            <person name="Tapia R."/>
            <person name="Han C."/>
            <person name="Goodwin L."/>
            <person name="Pitluck S."/>
            <person name="Liolios K."/>
            <person name="Mavromatis K."/>
            <person name="Ivanova N."/>
            <person name="Mikhailova N."/>
            <person name="Pati A."/>
            <person name="Chen A."/>
            <person name="Palaniappan K."/>
            <person name="Land M."/>
            <person name="Hauser L."/>
            <person name="Chang Y.J."/>
            <person name="Jeffries C.D."/>
            <person name="Detter J.C."/>
            <person name="Brambilla E."/>
            <person name="Kannan K.P."/>
            <person name="Djao O.D."/>
            <person name="Rohde M."/>
            <person name="Pukall R."/>
            <person name="Spring S."/>
            <person name="Goker M."/>
            <person name="Sikorski J."/>
            <person name="Woyke T."/>
            <person name="Bristow J."/>
            <person name="Eisen J.A."/>
            <person name="Markowitz V."/>
            <person name="Hugenholtz P."/>
            <person name="Kyrpides N.C."/>
            <person name="Klenk H.P."/>
        </authorList>
    </citation>
    <scope>NUCLEOTIDE SEQUENCE [LARGE SCALE GENOMIC DNA]</scope>
    <source>
        <strain evidence="3">ATCC 33891 / DSM 2032 / 1pr3</strain>
    </source>
</reference>
<accession>A0A7U3YJM0</accession>